<dbReference type="RefSeq" id="WP_011500033.1">
    <property type="nucleotide sequence ID" value="NC_007955.1"/>
</dbReference>
<dbReference type="GO" id="GO:0008081">
    <property type="term" value="F:phosphoric diester hydrolase activity"/>
    <property type="evidence" value="ECO:0007669"/>
    <property type="project" value="TreeGrafter"/>
</dbReference>
<sequence>MTRTDKMTHSSPSLRKRTPADCVMKQLLFGTAGAPLSSKKKGSIDGIRRIAQLGLGCMELEFVRGVRMKEETAANVRQTAEEENVALSVHAPYYINLNSAEEEKITASVQRIYESARIGALCGASSIVFHPAYYQGHSSKKVMEKVTGLLEGLTSGLSDEGIDVVLRPETTGKATQFGSLEETLMMATAIEGVMPCIDFSHLHARSCGEYNTIEEFRSVLESVESALGREGLENMHCHISGIAYGNKGEKNHLILQESDLNYTDLMAVFREFDVKGLVICESPNLEDDAMLLQDTFRQ</sequence>
<dbReference type="GeneID" id="3996967"/>
<protein>
    <submittedName>
        <fullName evidence="2">TIM alpha/beta barrel protein</fullName>
        <ecNumber evidence="2">3.1.21.-</ecNumber>
    </submittedName>
</protein>
<dbReference type="InterPro" id="IPR013022">
    <property type="entry name" value="Xyl_isomerase-like_TIM-brl"/>
</dbReference>
<dbReference type="InterPro" id="IPR036237">
    <property type="entry name" value="Xyl_isomerase-like_sf"/>
</dbReference>
<accession>Q12UI4</accession>
<dbReference type="InterPro" id="IPR001719">
    <property type="entry name" value="AP_endonuc_2"/>
</dbReference>
<keyword evidence="3" id="KW-1185">Reference proteome</keyword>
<dbReference type="Proteomes" id="UP000001979">
    <property type="component" value="Chromosome"/>
</dbReference>
<evidence type="ECO:0000313" key="2">
    <source>
        <dbReference type="EMBL" id="ABE52892.1"/>
    </source>
</evidence>
<dbReference type="Gene3D" id="3.20.20.150">
    <property type="entry name" value="Divalent-metal-dependent TIM barrel enzymes"/>
    <property type="match status" value="1"/>
</dbReference>
<dbReference type="SMART" id="SM00518">
    <property type="entry name" value="AP2Ec"/>
    <property type="match status" value="1"/>
</dbReference>
<proteinExistence type="predicted"/>
<dbReference type="EC" id="3.1.21.-" evidence="2"/>
<evidence type="ECO:0000259" key="1">
    <source>
        <dbReference type="Pfam" id="PF01261"/>
    </source>
</evidence>
<dbReference type="HOGENOM" id="CLU_068832_0_0_2"/>
<dbReference type="GO" id="GO:0006284">
    <property type="term" value="P:base-excision repair"/>
    <property type="evidence" value="ECO:0007669"/>
    <property type="project" value="TreeGrafter"/>
</dbReference>
<dbReference type="FunFam" id="3.20.20.150:FF:000017">
    <property type="entry name" value="Endonuclease IV related protein"/>
    <property type="match status" value="1"/>
</dbReference>
<keyword evidence="2" id="KW-0378">Hydrolase</keyword>
<dbReference type="STRING" id="259564.Mbur_2015"/>
<dbReference type="PANTHER" id="PTHR21445">
    <property type="entry name" value="ENDONUCLEASE IV ENDODEOXYRIBONUCLEASE IV"/>
    <property type="match status" value="1"/>
</dbReference>
<reference evidence="3" key="1">
    <citation type="journal article" date="2009" name="ISME J.">
        <title>The genome sequence of the psychrophilic archaeon, Methanococcoides burtonii: the role of genome evolution in cold adaptation.</title>
        <authorList>
            <person name="Allen M.A."/>
            <person name="Lauro F.M."/>
            <person name="Williams T.J."/>
            <person name="Burg D."/>
            <person name="Siddiqui K.S."/>
            <person name="De Francisci D."/>
            <person name="Chong K.W."/>
            <person name="Pilak O."/>
            <person name="Chew H.H."/>
            <person name="De Maere M.Z."/>
            <person name="Ting L."/>
            <person name="Katrib M."/>
            <person name="Ng C."/>
            <person name="Sowers K.R."/>
            <person name="Galperin M.Y."/>
            <person name="Anderson I.J."/>
            <person name="Ivanova N."/>
            <person name="Dalin E."/>
            <person name="Martinez M."/>
            <person name="Lapidus A."/>
            <person name="Hauser L."/>
            <person name="Land M."/>
            <person name="Thomas T."/>
            <person name="Cavicchioli R."/>
        </authorList>
    </citation>
    <scope>NUCLEOTIDE SEQUENCE [LARGE SCALE GENOMIC DNA]</scope>
    <source>
        <strain evidence="3">DSM 6242 / NBRC 107633 / OCM 468 / ACE-M</strain>
    </source>
</reference>
<gene>
    <name evidence="2" type="ordered locus">Mbur_2015</name>
</gene>
<dbReference type="PANTHER" id="PTHR21445:SF0">
    <property type="entry name" value="APURINIC-APYRIMIDINIC ENDONUCLEASE"/>
    <property type="match status" value="1"/>
</dbReference>
<organism evidence="2 3">
    <name type="scientific">Methanococcoides burtonii (strain DSM 6242 / NBRC 107633 / OCM 468 / ACE-M)</name>
    <dbReference type="NCBI Taxonomy" id="259564"/>
    <lineage>
        <taxon>Archaea</taxon>
        <taxon>Methanobacteriati</taxon>
        <taxon>Methanobacteriota</taxon>
        <taxon>Stenosarchaea group</taxon>
        <taxon>Methanomicrobia</taxon>
        <taxon>Methanosarcinales</taxon>
        <taxon>Methanosarcinaceae</taxon>
        <taxon>Methanococcoides</taxon>
    </lineage>
</organism>
<feature type="domain" description="Xylose isomerase-like TIM barrel" evidence="1">
    <location>
        <begin position="48"/>
        <end position="287"/>
    </location>
</feature>
<dbReference type="GO" id="GO:0003677">
    <property type="term" value="F:DNA binding"/>
    <property type="evidence" value="ECO:0007669"/>
    <property type="project" value="InterPro"/>
</dbReference>
<dbReference type="Pfam" id="PF01261">
    <property type="entry name" value="AP_endonuc_2"/>
    <property type="match status" value="1"/>
</dbReference>
<dbReference type="GO" id="GO:0008270">
    <property type="term" value="F:zinc ion binding"/>
    <property type="evidence" value="ECO:0007669"/>
    <property type="project" value="InterPro"/>
</dbReference>
<evidence type="ECO:0000313" key="3">
    <source>
        <dbReference type="Proteomes" id="UP000001979"/>
    </source>
</evidence>
<dbReference type="AlphaFoldDB" id="Q12UI4"/>
<dbReference type="KEGG" id="mbu:Mbur_2015"/>
<dbReference type="EMBL" id="CP000300">
    <property type="protein sequence ID" value="ABE52892.1"/>
    <property type="molecule type" value="Genomic_DNA"/>
</dbReference>
<dbReference type="SUPFAM" id="SSF51658">
    <property type="entry name" value="Xylose isomerase-like"/>
    <property type="match status" value="1"/>
</dbReference>
<dbReference type="GO" id="GO:0003906">
    <property type="term" value="F:DNA-(apurinic or apyrimidinic site) endonuclease activity"/>
    <property type="evidence" value="ECO:0007669"/>
    <property type="project" value="TreeGrafter"/>
</dbReference>
<name>Q12UI4_METBU</name>